<keyword evidence="1" id="KW-0812">Transmembrane</keyword>
<gene>
    <name evidence="2" type="ORF">GNLVRS02_ARAD1C23628g</name>
</gene>
<reference evidence="2" key="2">
    <citation type="submission" date="2014-06" db="EMBL/GenBank/DDBJ databases">
        <title>The complete genome of Blastobotrys (Arxula) adeninivorans LS3 - a yeast of biotechnological interest.</title>
        <authorList>
            <person name="Kunze G."/>
            <person name="Gaillardin C."/>
            <person name="Czernicka M."/>
            <person name="Durrens P."/>
            <person name="Martin T."/>
            <person name="Boer E."/>
            <person name="Gabaldon T."/>
            <person name="Cruz J."/>
            <person name="Talla E."/>
            <person name="Marck C."/>
            <person name="Goffeau A."/>
            <person name="Barbe V."/>
            <person name="Baret P."/>
            <person name="Baronian K."/>
            <person name="Beier S."/>
            <person name="Bleykasten C."/>
            <person name="Bode R."/>
            <person name="Casaregola S."/>
            <person name="Despons L."/>
            <person name="Fairhead C."/>
            <person name="Giersberg M."/>
            <person name="Gierski P."/>
            <person name="Hahnel U."/>
            <person name="Hartmann A."/>
            <person name="Jankowska D."/>
            <person name="Jubin C."/>
            <person name="Jung P."/>
            <person name="Lafontaine I."/>
            <person name="Leh-Louis V."/>
            <person name="Lemaire M."/>
            <person name="Marcet-Houben M."/>
            <person name="Mascher M."/>
            <person name="Morel G."/>
            <person name="Richard G.-F."/>
            <person name="Riechen J."/>
            <person name="Sacerdot C."/>
            <person name="Sarkar A."/>
            <person name="Savel G."/>
            <person name="Schacherer J."/>
            <person name="Sherman D."/>
            <person name="Straub M.-L."/>
            <person name="Stein N."/>
            <person name="Thierry A."/>
            <person name="Trautwein-Schult A."/>
            <person name="Westhof E."/>
            <person name="Worch S."/>
            <person name="Dujon B."/>
            <person name="Souciet J.-L."/>
            <person name="Wincker P."/>
            <person name="Scholz U."/>
            <person name="Neuveglise N."/>
        </authorList>
    </citation>
    <scope>NUCLEOTIDE SEQUENCE</scope>
    <source>
        <strain evidence="2">LS3</strain>
    </source>
</reference>
<dbReference type="AlphaFoldDB" id="A0A060T6W2"/>
<evidence type="ECO:0000256" key="1">
    <source>
        <dbReference type="SAM" id="Phobius"/>
    </source>
</evidence>
<protein>
    <submittedName>
        <fullName evidence="2">ARAD1C23628p</fullName>
    </submittedName>
</protein>
<proteinExistence type="predicted"/>
<dbReference type="EMBL" id="HG937693">
    <property type="protein sequence ID" value="CDP34926.1"/>
    <property type="molecule type" value="Genomic_DNA"/>
</dbReference>
<feature type="transmembrane region" description="Helical" evidence="1">
    <location>
        <begin position="67"/>
        <end position="86"/>
    </location>
</feature>
<keyword evidence="1" id="KW-0472">Membrane</keyword>
<feature type="transmembrane region" description="Helical" evidence="1">
    <location>
        <begin position="98"/>
        <end position="123"/>
    </location>
</feature>
<feature type="transmembrane region" description="Helical" evidence="1">
    <location>
        <begin position="12"/>
        <end position="34"/>
    </location>
</feature>
<reference evidence="2" key="1">
    <citation type="submission" date="2014-02" db="EMBL/GenBank/DDBJ databases">
        <authorList>
            <person name="Genoscope - CEA"/>
        </authorList>
    </citation>
    <scope>NUCLEOTIDE SEQUENCE</scope>
    <source>
        <strain evidence="2">LS3</strain>
    </source>
</reference>
<accession>A0A060T6W2</accession>
<name>A0A060T6W2_BLAAD</name>
<sequence length="226" mass="24772">MSLRKALRGAYYGPLIATVLCAVVGVFGLFGTWAQSYDESTGRPKRYTLEGCGPLEYPCKLWASSRFCIWVSFMLQGCAIVAFVAIMKGGRPALERGWKVIAILAALSVGFSAATCMVILISVRMANDDSLGVDGPIVMGSYYWINLLAAVVQAGAVVILGVRLNKLVGSFGERRSLLAIYEDDHDEDDVESAHHQARRNRANSRQSLLRSIFHHQPLSPKDNNFS</sequence>
<feature type="transmembrane region" description="Helical" evidence="1">
    <location>
        <begin position="143"/>
        <end position="165"/>
    </location>
</feature>
<evidence type="ECO:0000313" key="2">
    <source>
        <dbReference type="EMBL" id="CDP34926.1"/>
    </source>
</evidence>
<keyword evidence="1" id="KW-1133">Transmembrane helix</keyword>
<organism evidence="2">
    <name type="scientific">Blastobotrys adeninivorans</name>
    <name type="common">Yeast</name>
    <name type="synonym">Arxula adeninivorans</name>
    <dbReference type="NCBI Taxonomy" id="409370"/>
    <lineage>
        <taxon>Eukaryota</taxon>
        <taxon>Fungi</taxon>
        <taxon>Dikarya</taxon>
        <taxon>Ascomycota</taxon>
        <taxon>Saccharomycotina</taxon>
        <taxon>Dipodascomycetes</taxon>
        <taxon>Dipodascales</taxon>
        <taxon>Trichomonascaceae</taxon>
        <taxon>Blastobotrys</taxon>
    </lineage>
</organism>